<dbReference type="PANTHER" id="PTHR33360">
    <property type="entry name" value="TRANSPOSASE FOR INSERTION SEQUENCE ELEMENT IS200"/>
    <property type="match status" value="1"/>
</dbReference>
<proteinExistence type="predicted"/>
<dbReference type="SUPFAM" id="SSF143422">
    <property type="entry name" value="Transposase IS200-like"/>
    <property type="match status" value="1"/>
</dbReference>
<dbReference type="Gene3D" id="3.30.70.1290">
    <property type="entry name" value="Transposase IS200-like"/>
    <property type="match status" value="1"/>
</dbReference>
<dbReference type="GO" id="GO:0003677">
    <property type="term" value="F:DNA binding"/>
    <property type="evidence" value="ECO:0007669"/>
    <property type="project" value="InterPro"/>
</dbReference>
<dbReference type="RefSeq" id="WP_077129799.1">
    <property type="nucleotide sequence ID" value="NZ_CP014263.1"/>
</dbReference>
<dbReference type="NCBIfam" id="NF033573">
    <property type="entry name" value="transpos_IS200"/>
    <property type="match status" value="1"/>
</dbReference>
<organism evidence="2 3">
    <name type="scientific">Spirosoma montaniterrae</name>
    <dbReference type="NCBI Taxonomy" id="1178516"/>
    <lineage>
        <taxon>Bacteria</taxon>
        <taxon>Pseudomonadati</taxon>
        <taxon>Bacteroidota</taxon>
        <taxon>Cytophagia</taxon>
        <taxon>Cytophagales</taxon>
        <taxon>Cytophagaceae</taxon>
        <taxon>Spirosoma</taxon>
    </lineage>
</organism>
<dbReference type="AlphaFoldDB" id="A0A1P9WSL6"/>
<evidence type="ECO:0000313" key="2">
    <source>
        <dbReference type="EMBL" id="AQG78357.1"/>
    </source>
</evidence>
<reference evidence="2 3" key="1">
    <citation type="submission" date="2016-01" db="EMBL/GenBank/DDBJ databases">
        <authorList>
            <person name="Oliw E.H."/>
        </authorList>
    </citation>
    <scope>NUCLEOTIDE SEQUENCE [LARGE SCALE GENOMIC DNA]</scope>
    <source>
        <strain evidence="2 3">DY10</strain>
    </source>
</reference>
<dbReference type="Proteomes" id="UP000187941">
    <property type="component" value="Chromosome"/>
</dbReference>
<dbReference type="KEGG" id="smon:AWR27_02805"/>
<evidence type="ECO:0000259" key="1">
    <source>
        <dbReference type="SMART" id="SM01321"/>
    </source>
</evidence>
<feature type="domain" description="Transposase IS200-like" evidence="1">
    <location>
        <begin position="5"/>
        <end position="119"/>
    </location>
</feature>
<dbReference type="SMART" id="SM01321">
    <property type="entry name" value="Y1_Tnp"/>
    <property type="match status" value="1"/>
</dbReference>
<protein>
    <submittedName>
        <fullName evidence="2">Transposase</fullName>
    </submittedName>
</protein>
<dbReference type="InterPro" id="IPR002686">
    <property type="entry name" value="Transposase_17"/>
</dbReference>
<dbReference type="PANTHER" id="PTHR33360:SF2">
    <property type="entry name" value="TRANSPOSASE FOR INSERTION SEQUENCE ELEMENT IS200"/>
    <property type="match status" value="1"/>
</dbReference>
<dbReference type="EMBL" id="CP014263">
    <property type="protein sequence ID" value="AQG78357.1"/>
    <property type="molecule type" value="Genomic_DNA"/>
</dbReference>
<keyword evidence="3" id="KW-1185">Reference proteome</keyword>
<dbReference type="GO" id="GO:0006313">
    <property type="term" value="P:DNA transposition"/>
    <property type="evidence" value="ECO:0007669"/>
    <property type="project" value="InterPro"/>
</dbReference>
<name>A0A1P9WSL6_9BACT</name>
<sequence>MPNTYTQIHLQLVFAVKHRDAVIAPNWKYDLYSFMTGIISQYGHKLLIINGMPDHVHLLVGLRPTQSLSELMKNLKQSSAKWVNDNRLTQGHFSWQEGYGAFSYSKSQLPAVIRYIEKQEDHHTKRSFLDEYRQVLDAFGVSYEEQYLFQPLG</sequence>
<dbReference type="Pfam" id="PF01797">
    <property type="entry name" value="Y1_Tnp"/>
    <property type="match status" value="1"/>
</dbReference>
<evidence type="ECO:0000313" key="3">
    <source>
        <dbReference type="Proteomes" id="UP000187941"/>
    </source>
</evidence>
<dbReference type="InterPro" id="IPR036515">
    <property type="entry name" value="Transposase_17_sf"/>
</dbReference>
<dbReference type="OrthoDB" id="9797997at2"/>
<accession>A0A1P9WSL6</accession>
<dbReference type="GO" id="GO:0004803">
    <property type="term" value="F:transposase activity"/>
    <property type="evidence" value="ECO:0007669"/>
    <property type="project" value="InterPro"/>
</dbReference>
<gene>
    <name evidence="2" type="ORF">AWR27_02805</name>
</gene>